<reference evidence="1 2" key="1">
    <citation type="journal article" date="2012" name="Nat. Biotechnol.">
        <title>Draft genome sequence of pigeonpea (Cajanus cajan), an orphan legume crop of resource-poor farmers.</title>
        <authorList>
            <person name="Varshney R.K."/>
            <person name="Chen W."/>
            <person name="Li Y."/>
            <person name="Bharti A.K."/>
            <person name="Saxena R.K."/>
            <person name="Schlueter J.A."/>
            <person name="Donoghue M.T."/>
            <person name="Azam S."/>
            <person name="Fan G."/>
            <person name="Whaley A.M."/>
            <person name="Farmer A.D."/>
            <person name="Sheridan J."/>
            <person name="Iwata A."/>
            <person name="Tuteja R."/>
            <person name="Penmetsa R.V."/>
            <person name="Wu W."/>
            <person name="Upadhyaya H.D."/>
            <person name="Yang S.P."/>
            <person name="Shah T."/>
            <person name="Saxena K.B."/>
            <person name="Michael T."/>
            <person name="McCombie W.R."/>
            <person name="Yang B."/>
            <person name="Zhang G."/>
            <person name="Yang H."/>
            <person name="Wang J."/>
            <person name="Spillane C."/>
            <person name="Cook D.R."/>
            <person name="May G.D."/>
            <person name="Xu X."/>
            <person name="Jackson S.A."/>
        </authorList>
    </citation>
    <scope>NUCLEOTIDE SEQUENCE [LARGE SCALE GENOMIC DNA]</scope>
    <source>
        <strain evidence="2">cv. Asha</strain>
    </source>
</reference>
<dbReference type="Gramene" id="C.cajan_18377.t">
    <property type="protein sequence ID" value="C.cajan_18377.t.cds1"/>
    <property type="gene ID" value="C.cajan_18377"/>
</dbReference>
<name>A0A151TB89_CAJCA</name>
<evidence type="ECO:0000313" key="1">
    <source>
        <dbReference type="EMBL" id="KYP64320.1"/>
    </source>
</evidence>
<accession>A0A151TB89</accession>
<evidence type="ECO:0008006" key="3">
    <source>
        <dbReference type="Google" id="ProtNLM"/>
    </source>
</evidence>
<dbReference type="AlphaFoldDB" id="A0A151TB89"/>
<sequence length="65" mass="7592">MRQKSTRYYVLKLNRGVVTWKSSKQTIIFRSTMEPKFVVLKMISTKVGWLKSFLANIPLGMKPTQ</sequence>
<proteinExistence type="predicted"/>
<organism evidence="1 2">
    <name type="scientific">Cajanus cajan</name>
    <name type="common">Pigeon pea</name>
    <name type="synonym">Cajanus indicus</name>
    <dbReference type="NCBI Taxonomy" id="3821"/>
    <lineage>
        <taxon>Eukaryota</taxon>
        <taxon>Viridiplantae</taxon>
        <taxon>Streptophyta</taxon>
        <taxon>Embryophyta</taxon>
        <taxon>Tracheophyta</taxon>
        <taxon>Spermatophyta</taxon>
        <taxon>Magnoliopsida</taxon>
        <taxon>eudicotyledons</taxon>
        <taxon>Gunneridae</taxon>
        <taxon>Pentapetalae</taxon>
        <taxon>rosids</taxon>
        <taxon>fabids</taxon>
        <taxon>Fabales</taxon>
        <taxon>Fabaceae</taxon>
        <taxon>Papilionoideae</taxon>
        <taxon>50 kb inversion clade</taxon>
        <taxon>NPAAA clade</taxon>
        <taxon>indigoferoid/millettioid clade</taxon>
        <taxon>Phaseoleae</taxon>
        <taxon>Cajanus</taxon>
    </lineage>
</organism>
<gene>
    <name evidence="1" type="ORF">KK1_018913</name>
</gene>
<evidence type="ECO:0000313" key="2">
    <source>
        <dbReference type="Proteomes" id="UP000075243"/>
    </source>
</evidence>
<keyword evidence="2" id="KW-1185">Reference proteome</keyword>
<dbReference type="Proteomes" id="UP000075243">
    <property type="component" value="Chromosome 7"/>
</dbReference>
<protein>
    <recommendedName>
        <fullName evidence="3">Retrovirus-related Pol polyprotein from transposon TNT 1-94</fullName>
    </recommendedName>
</protein>
<dbReference type="EMBL" id="CM003609">
    <property type="protein sequence ID" value="KYP64320.1"/>
    <property type="molecule type" value="Genomic_DNA"/>
</dbReference>